<name>A0A9D6V5Z7_9BACT</name>
<evidence type="ECO:0000313" key="2">
    <source>
        <dbReference type="Proteomes" id="UP000807825"/>
    </source>
</evidence>
<protein>
    <submittedName>
        <fullName evidence="1">Uncharacterized protein</fullName>
    </submittedName>
</protein>
<gene>
    <name evidence="1" type="ORF">HY912_17785</name>
</gene>
<proteinExistence type="predicted"/>
<comment type="caution">
    <text evidence="1">The sequence shown here is derived from an EMBL/GenBank/DDBJ whole genome shotgun (WGS) entry which is preliminary data.</text>
</comment>
<organism evidence="1 2">
    <name type="scientific">Desulfomonile tiedjei</name>
    <dbReference type="NCBI Taxonomy" id="2358"/>
    <lineage>
        <taxon>Bacteria</taxon>
        <taxon>Pseudomonadati</taxon>
        <taxon>Thermodesulfobacteriota</taxon>
        <taxon>Desulfomonilia</taxon>
        <taxon>Desulfomonilales</taxon>
        <taxon>Desulfomonilaceae</taxon>
        <taxon>Desulfomonile</taxon>
    </lineage>
</organism>
<reference evidence="1" key="1">
    <citation type="submission" date="2020-07" db="EMBL/GenBank/DDBJ databases">
        <title>Huge and variable diversity of episymbiotic CPR bacteria and DPANN archaea in groundwater ecosystems.</title>
        <authorList>
            <person name="He C.Y."/>
            <person name="Keren R."/>
            <person name="Whittaker M."/>
            <person name="Farag I.F."/>
            <person name="Doudna J."/>
            <person name="Cate J.H.D."/>
            <person name="Banfield J.F."/>
        </authorList>
    </citation>
    <scope>NUCLEOTIDE SEQUENCE</scope>
    <source>
        <strain evidence="1">NC_groundwater_1664_Pr3_B-0.1um_52_9</strain>
    </source>
</reference>
<sequence>MRASDMTCEFCDFYEPWDSDTPILIRSGLEHDYKGPWTIEINGSCRRFPPKMLPYPEAGGMSPGYPVFPVVNQNYWCGDGRWTDPASGERYYWGDWDE</sequence>
<dbReference type="Proteomes" id="UP000807825">
    <property type="component" value="Unassembled WGS sequence"/>
</dbReference>
<evidence type="ECO:0000313" key="1">
    <source>
        <dbReference type="EMBL" id="MBI5251343.1"/>
    </source>
</evidence>
<dbReference type="EMBL" id="JACRDE010000464">
    <property type="protein sequence ID" value="MBI5251343.1"/>
    <property type="molecule type" value="Genomic_DNA"/>
</dbReference>
<dbReference type="AlphaFoldDB" id="A0A9D6V5Z7"/>
<accession>A0A9D6V5Z7</accession>